<evidence type="ECO:0000256" key="1">
    <source>
        <dbReference type="ARBA" id="ARBA00022598"/>
    </source>
</evidence>
<evidence type="ECO:0000313" key="7">
    <source>
        <dbReference type="Proteomes" id="UP001187221"/>
    </source>
</evidence>
<dbReference type="SUPFAM" id="SSF55681">
    <property type="entry name" value="Class II aaRS and biotin synthetases"/>
    <property type="match status" value="1"/>
</dbReference>
<dbReference type="PROSITE" id="PS51733">
    <property type="entry name" value="BPL_LPL_CATALYTIC"/>
    <property type="match status" value="1"/>
</dbReference>
<keyword evidence="2" id="KW-0092">Biotin</keyword>
<dbReference type="PANTHER" id="PTHR12835">
    <property type="entry name" value="BIOTIN PROTEIN LIGASE"/>
    <property type="match status" value="1"/>
</dbReference>
<dbReference type="Proteomes" id="UP001187221">
    <property type="component" value="Unassembled WGS sequence"/>
</dbReference>
<dbReference type="RefSeq" id="WP_317974169.1">
    <property type="nucleotide sequence ID" value="NZ_BTFW01000001.1"/>
</dbReference>
<dbReference type="PANTHER" id="PTHR12835:SF5">
    <property type="entry name" value="BIOTIN--PROTEIN LIGASE"/>
    <property type="match status" value="1"/>
</dbReference>
<keyword evidence="1 6" id="KW-0436">Ligase</keyword>
<dbReference type="InterPro" id="IPR004143">
    <property type="entry name" value="BPL_LPL_catalytic"/>
</dbReference>
<keyword evidence="7" id="KW-1185">Reference proteome</keyword>
<comment type="caution">
    <text evidence="6">The sequence shown here is derived from an EMBL/GenBank/DDBJ whole genome shotgun (WGS) entry which is preliminary data.</text>
</comment>
<evidence type="ECO:0000259" key="5">
    <source>
        <dbReference type="PROSITE" id="PS51733"/>
    </source>
</evidence>
<evidence type="ECO:0000256" key="2">
    <source>
        <dbReference type="ARBA" id="ARBA00023267"/>
    </source>
</evidence>
<dbReference type="NCBIfam" id="TIGR00121">
    <property type="entry name" value="birA_ligase"/>
    <property type="match status" value="1"/>
</dbReference>
<feature type="domain" description="BPL/LPL catalytic" evidence="5">
    <location>
        <begin position="1"/>
        <end position="171"/>
    </location>
</feature>
<dbReference type="EMBL" id="BTFW01000001">
    <property type="protein sequence ID" value="GMM60369.1"/>
    <property type="molecule type" value="Genomic_DNA"/>
</dbReference>
<name>A0ABQ6P527_9SPHN</name>
<dbReference type="Pfam" id="PF02237">
    <property type="entry name" value="BPL_C"/>
    <property type="match status" value="1"/>
</dbReference>
<evidence type="ECO:0000313" key="6">
    <source>
        <dbReference type="EMBL" id="GMM60369.1"/>
    </source>
</evidence>
<organism evidence="6 7">
    <name type="scientific">Novosphingobium pituita</name>
    <dbReference type="NCBI Taxonomy" id="3056842"/>
    <lineage>
        <taxon>Bacteria</taxon>
        <taxon>Pseudomonadati</taxon>
        <taxon>Pseudomonadota</taxon>
        <taxon>Alphaproteobacteria</taxon>
        <taxon>Sphingomonadales</taxon>
        <taxon>Sphingomonadaceae</taxon>
        <taxon>Novosphingobium</taxon>
    </lineage>
</organism>
<evidence type="ECO:0000256" key="3">
    <source>
        <dbReference type="ARBA" id="ARBA00024227"/>
    </source>
</evidence>
<dbReference type="Pfam" id="PF03099">
    <property type="entry name" value="BPL_LplA_LipB"/>
    <property type="match status" value="1"/>
</dbReference>
<evidence type="ECO:0000256" key="4">
    <source>
        <dbReference type="ARBA" id="ARBA00047846"/>
    </source>
</evidence>
<protein>
    <recommendedName>
        <fullName evidence="3">biotin--[biotin carboxyl-carrier protein] ligase</fullName>
        <ecNumber evidence="3">6.3.4.15</ecNumber>
    </recommendedName>
</protein>
<reference evidence="6 7" key="1">
    <citation type="submission" date="2023-06" db="EMBL/GenBank/DDBJ databases">
        <title>Draft genome sequence of Novosphingobium sp. strain IK01.</title>
        <authorList>
            <person name="Hatamoto M."/>
            <person name="Ikarashi T."/>
            <person name="Yamaguchi T."/>
        </authorList>
    </citation>
    <scope>NUCLEOTIDE SEQUENCE [LARGE SCALE GENOMIC DNA]</scope>
    <source>
        <strain evidence="6 7">IK01</strain>
    </source>
</reference>
<dbReference type="InterPro" id="IPR045864">
    <property type="entry name" value="aa-tRNA-synth_II/BPL/LPL"/>
</dbReference>
<dbReference type="InterPro" id="IPR003142">
    <property type="entry name" value="BPL_C"/>
</dbReference>
<comment type="catalytic activity">
    <reaction evidence="4">
        <text>biotin + L-lysyl-[protein] + ATP = N(6)-biotinyl-L-lysyl-[protein] + AMP + diphosphate + H(+)</text>
        <dbReference type="Rhea" id="RHEA:11756"/>
        <dbReference type="Rhea" id="RHEA-COMP:9752"/>
        <dbReference type="Rhea" id="RHEA-COMP:10505"/>
        <dbReference type="ChEBI" id="CHEBI:15378"/>
        <dbReference type="ChEBI" id="CHEBI:29969"/>
        <dbReference type="ChEBI" id="CHEBI:30616"/>
        <dbReference type="ChEBI" id="CHEBI:33019"/>
        <dbReference type="ChEBI" id="CHEBI:57586"/>
        <dbReference type="ChEBI" id="CHEBI:83144"/>
        <dbReference type="ChEBI" id="CHEBI:456215"/>
        <dbReference type="EC" id="6.3.4.15"/>
    </reaction>
</comment>
<accession>A0ABQ6P527</accession>
<gene>
    <name evidence="6" type="ORF">NUTIK01_11460</name>
</gene>
<proteinExistence type="predicted"/>
<dbReference type="Gene3D" id="3.30.930.10">
    <property type="entry name" value="Bira Bifunctional Protein, Domain 2"/>
    <property type="match status" value="1"/>
</dbReference>
<dbReference type="CDD" id="cd16442">
    <property type="entry name" value="BPL"/>
    <property type="match status" value="1"/>
</dbReference>
<dbReference type="InterPro" id="IPR004408">
    <property type="entry name" value="Biotin_CoA_COase_ligase"/>
</dbReference>
<dbReference type="GO" id="GO:0016874">
    <property type="term" value="F:ligase activity"/>
    <property type="evidence" value="ECO:0007669"/>
    <property type="project" value="UniProtKB-KW"/>
</dbReference>
<sequence length="245" mass="25302">MFEVVNEIPSTNAALLARAGGGDCPFEGYWLIADRQSAGRGRSGRVWSDGAGNFMGSTLALLAPGETAPQTLALVAGLAVHEAVATLCPGLAHLYLKWPNDLLVGSAKLAGVLLERSGAAIVVGIGVNLAQAPQVEGRATTSLAELGHPVSRDVFAQVLAERWALHLAAWHTGQWPVLRARWEACAVPRGTLVSVNDKAHGAIMGGFAGIDADGVAQLRLADGRMLAVHAGDVDLVGDPCGNGLP</sequence>
<dbReference type="EC" id="6.3.4.15" evidence="3"/>